<keyword evidence="1 6" id="KW-0732">Signal</keyword>
<feature type="compositionally biased region" description="Polar residues" evidence="5">
    <location>
        <begin position="390"/>
        <end position="404"/>
    </location>
</feature>
<evidence type="ECO:0000256" key="6">
    <source>
        <dbReference type="SAM" id="SignalP"/>
    </source>
</evidence>
<dbReference type="InterPro" id="IPR003599">
    <property type="entry name" value="Ig_sub"/>
</dbReference>
<dbReference type="PANTHER" id="PTHR12231:SF87">
    <property type="entry name" value="DPR-INTERACTING PROTEIN BETA, ISOFORM C"/>
    <property type="match status" value="1"/>
</dbReference>
<evidence type="ECO:0000256" key="2">
    <source>
        <dbReference type="ARBA" id="ARBA00022737"/>
    </source>
</evidence>
<evidence type="ECO:0000256" key="4">
    <source>
        <dbReference type="ARBA" id="ARBA00023319"/>
    </source>
</evidence>
<evidence type="ECO:0000256" key="5">
    <source>
        <dbReference type="SAM" id="MobiDB-lite"/>
    </source>
</evidence>
<dbReference type="InterPro" id="IPR013098">
    <property type="entry name" value="Ig_I-set"/>
</dbReference>
<feature type="domain" description="Ig-like" evidence="7">
    <location>
        <begin position="36"/>
        <end position="133"/>
    </location>
</feature>
<dbReference type="InterPro" id="IPR051170">
    <property type="entry name" value="Neural/epithelial_adhesion"/>
</dbReference>
<dbReference type="SMART" id="SM00409">
    <property type="entry name" value="IG"/>
    <property type="match status" value="3"/>
</dbReference>
<dbReference type="SUPFAM" id="SSF48726">
    <property type="entry name" value="Immunoglobulin"/>
    <property type="match status" value="3"/>
</dbReference>
<sequence>MVVDMTTASFFLLALLHILTGIDGQHHHNNANMPAPSFGSTMENITVINGRDASFTCVVLNIGPHRVAWIKADDKGILAMHDRVLTNNARLSVMHSDLHTWTLHIRDVHRSDRGVYMCQINSDPMLSQTASLEVVVPPDILNEEGGGEVLIPEGGMARLSCKAKGFPQPRVTWRREDGQDIVIRSGALQKQKVPIFEGEVLTFHKITRSEMGAYLCIASNNVPPSVSRRIVVNVHFYPIIQVHNQLVGGPLGSNITLDCMVEASPKPINYWARESGEIIIPNDKYRMEELDVNTYTTRLRLHLKLSSNADEGGYKCCSKNSIGDSEGTITVYATKRVEEEKSLGRWSDHDEEGGAEEPDSVDDSDNTSLEVTTTHFTLGRVTPPAGPSSRRANNNNIQSPTQNKMSIIRSSGSIAQTAVRPQSYYLVAIISFFSLIVTLL</sequence>
<dbReference type="PROSITE" id="PS50835">
    <property type="entry name" value="IG_LIKE"/>
    <property type="match status" value="3"/>
</dbReference>
<evidence type="ECO:0000256" key="3">
    <source>
        <dbReference type="ARBA" id="ARBA00023157"/>
    </source>
</evidence>
<dbReference type="Pfam" id="PF07679">
    <property type="entry name" value="I-set"/>
    <property type="match status" value="2"/>
</dbReference>
<evidence type="ECO:0000256" key="1">
    <source>
        <dbReference type="ARBA" id="ARBA00022729"/>
    </source>
</evidence>
<feature type="domain" description="Ig-like" evidence="7">
    <location>
        <begin position="138"/>
        <end position="227"/>
    </location>
</feature>
<name>A0ABQ9YR96_9CRUS</name>
<feature type="region of interest" description="Disordered" evidence="5">
    <location>
        <begin position="341"/>
        <end position="404"/>
    </location>
</feature>
<feature type="signal peptide" evidence="6">
    <location>
        <begin position="1"/>
        <end position="24"/>
    </location>
</feature>
<comment type="caution">
    <text evidence="8">The sequence shown here is derived from an EMBL/GenBank/DDBJ whole genome shotgun (WGS) entry which is preliminary data.</text>
</comment>
<evidence type="ECO:0000313" key="8">
    <source>
        <dbReference type="EMBL" id="KAK4003056.1"/>
    </source>
</evidence>
<dbReference type="Gene3D" id="2.60.40.10">
    <property type="entry name" value="Immunoglobulins"/>
    <property type="match status" value="3"/>
</dbReference>
<reference evidence="8 9" key="1">
    <citation type="journal article" date="2023" name="Nucleic Acids Res.">
        <title>The hologenome of Daphnia magna reveals possible DNA methylation and microbiome-mediated evolution of the host genome.</title>
        <authorList>
            <person name="Chaturvedi A."/>
            <person name="Li X."/>
            <person name="Dhandapani V."/>
            <person name="Marshall H."/>
            <person name="Kissane S."/>
            <person name="Cuenca-Cambronero M."/>
            <person name="Asole G."/>
            <person name="Calvet F."/>
            <person name="Ruiz-Romero M."/>
            <person name="Marangio P."/>
            <person name="Guigo R."/>
            <person name="Rago D."/>
            <person name="Mirbahai L."/>
            <person name="Eastwood N."/>
            <person name="Colbourne J.K."/>
            <person name="Zhou J."/>
            <person name="Mallon E."/>
            <person name="Orsini L."/>
        </authorList>
    </citation>
    <scope>NUCLEOTIDE SEQUENCE [LARGE SCALE GENOMIC DNA]</scope>
    <source>
        <strain evidence="8">LRV0_1</strain>
    </source>
</reference>
<dbReference type="InterPro" id="IPR007110">
    <property type="entry name" value="Ig-like_dom"/>
</dbReference>
<proteinExistence type="predicted"/>
<keyword evidence="4" id="KW-0393">Immunoglobulin domain</keyword>
<accession>A0ABQ9YR96</accession>
<keyword evidence="9" id="KW-1185">Reference proteome</keyword>
<evidence type="ECO:0000313" key="9">
    <source>
        <dbReference type="Proteomes" id="UP001234178"/>
    </source>
</evidence>
<feature type="compositionally biased region" description="Acidic residues" evidence="5">
    <location>
        <begin position="349"/>
        <end position="365"/>
    </location>
</feature>
<dbReference type="PANTHER" id="PTHR12231">
    <property type="entry name" value="CTX-RELATED TYPE I TRANSMEMBRANE PROTEIN"/>
    <property type="match status" value="1"/>
</dbReference>
<evidence type="ECO:0000259" key="7">
    <source>
        <dbReference type="PROSITE" id="PS50835"/>
    </source>
</evidence>
<keyword evidence="3" id="KW-1015">Disulfide bond</keyword>
<dbReference type="EMBL" id="JAOYFB010000001">
    <property type="protein sequence ID" value="KAK4003056.1"/>
    <property type="molecule type" value="Genomic_DNA"/>
</dbReference>
<gene>
    <name evidence="8" type="ORF">OUZ56_004842</name>
</gene>
<dbReference type="Proteomes" id="UP001234178">
    <property type="component" value="Unassembled WGS sequence"/>
</dbReference>
<dbReference type="Pfam" id="PF13927">
    <property type="entry name" value="Ig_3"/>
    <property type="match status" value="1"/>
</dbReference>
<feature type="chain" id="PRO_5045712515" description="Ig-like domain-containing protein" evidence="6">
    <location>
        <begin position="25"/>
        <end position="440"/>
    </location>
</feature>
<dbReference type="InterPro" id="IPR036179">
    <property type="entry name" value="Ig-like_dom_sf"/>
</dbReference>
<dbReference type="SMART" id="SM00408">
    <property type="entry name" value="IGc2"/>
    <property type="match status" value="3"/>
</dbReference>
<dbReference type="InterPro" id="IPR003598">
    <property type="entry name" value="Ig_sub2"/>
</dbReference>
<keyword evidence="2" id="KW-0677">Repeat</keyword>
<feature type="compositionally biased region" description="Polar residues" evidence="5">
    <location>
        <begin position="366"/>
        <end position="376"/>
    </location>
</feature>
<feature type="domain" description="Ig-like" evidence="7">
    <location>
        <begin position="238"/>
        <end position="330"/>
    </location>
</feature>
<protein>
    <recommendedName>
        <fullName evidence="7">Ig-like domain-containing protein</fullName>
    </recommendedName>
</protein>
<dbReference type="InterPro" id="IPR013783">
    <property type="entry name" value="Ig-like_fold"/>
</dbReference>
<organism evidence="8 9">
    <name type="scientific">Daphnia magna</name>
    <dbReference type="NCBI Taxonomy" id="35525"/>
    <lineage>
        <taxon>Eukaryota</taxon>
        <taxon>Metazoa</taxon>
        <taxon>Ecdysozoa</taxon>
        <taxon>Arthropoda</taxon>
        <taxon>Crustacea</taxon>
        <taxon>Branchiopoda</taxon>
        <taxon>Diplostraca</taxon>
        <taxon>Cladocera</taxon>
        <taxon>Anomopoda</taxon>
        <taxon>Daphniidae</taxon>
        <taxon>Daphnia</taxon>
    </lineage>
</organism>